<evidence type="ECO:0000256" key="2">
    <source>
        <dbReference type="ARBA" id="ARBA00022801"/>
    </source>
</evidence>
<feature type="chain" id="PRO_5047183812" evidence="3">
    <location>
        <begin position="27"/>
        <end position="299"/>
    </location>
</feature>
<dbReference type="Gene3D" id="3.40.50.1820">
    <property type="entry name" value="alpha/beta hydrolase"/>
    <property type="match status" value="1"/>
</dbReference>
<keyword evidence="5" id="KW-1185">Reference proteome</keyword>
<comment type="caution">
    <text evidence="4">The sequence shown here is derived from an EMBL/GenBank/DDBJ whole genome shotgun (WGS) entry which is preliminary data.</text>
</comment>
<keyword evidence="2" id="KW-0378">Hydrolase</keyword>
<reference evidence="4 5" key="1">
    <citation type="submission" date="2024-08" db="EMBL/GenBank/DDBJ databases">
        <title>Whole-genome sequencing of halo(alkali)philic microorganisms from hypersaline lakes.</title>
        <authorList>
            <person name="Sorokin D.Y."/>
            <person name="Merkel A.Y."/>
            <person name="Messina E."/>
            <person name="Yakimov M."/>
        </authorList>
    </citation>
    <scope>NUCLEOTIDE SEQUENCE [LARGE SCALE GENOMIC DNA]</scope>
    <source>
        <strain evidence="4 5">Cl-TMA</strain>
    </source>
</reference>
<evidence type="ECO:0000313" key="5">
    <source>
        <dbReference type="Proteomes" id="UP001575181"/>
    </source>
</evidence>
<feature type="signal peptide" evidence="3">
    <location>
        <begin position="1"/>
        <end position="26"/>
    </location>
</feature>
<evidence type="ECO:0000256" key="3">
    <source>
        <dbReference type="SAM" id="SignalP"/>
    </source>
</evidence>
<protein>
    <submittedName>
        <fullName evidence="4">PHB depolymerase family esterase</fullName>
    </submittedName>
</protein>
<dbReference type="Pfam" id="PF10503">
    <property type="entry name" value="Esterase_PHB"/>
    <property type="match status" value="1"/>
</dbReference>
<dbReference type="Proteomes" id="UP001575181">
    <property type="component" value="Unassembled WGS sequence"/>
</dbReference>
<dbReference type="InterPro" id="IPR010126">
    <property type="entry name" value="Esterase_phb"/>
</dbReference>
<gene>
    <name evidence="4" type="ORF">ACERLL_02435</name>
</gene>
<dbReference type="EMBL" id="JBGUAW010000002">
    <property type="protein sequence ID" value="MFA9459681.1"/>
    <property type="molecule type" value="Genomic_DNA"/>
</dbReference>
<sequence>MSIPPRGRRILLGLALLLACMGAAQAAREMVLEGPRPVRVLVPEDVSAPSRPLVVLLHGYGVNARKQDAYLRLSPLVDRRRFLLALPDGTVDRAGKRGWNAGRTFGNPYGHRADDAAYLAAVIRRLQARFSADPRRIFLVGHSNGGRMAYQLVCRHPGTAAALVSLAGAQLGDPSRQCPPGPALRVLQIHGTADAKAAYGGGRFQGRAHPSAEEAAAQWAAYDGCPPRPAPDGERLDLEVTVPGPDTTARTHARGCRPGGAVTLWSVEGGGHVPRLAPVGESTALARAIMDWLRVPRLR</sequence>
<evidence type="ECO:0000256" key="1">
    <source>
        <dbReference type="ARBA" id="ARBA00022729"/>
    </source>
</evidence>
<dbReference type="PROSITE" id="PS51257">
    <property type="entry name" value="PROKAR_LIPOPROTEIN"/>
    <property type="match status" value="1"/>
</dbReference>
<proteinExistence type="predicted"/>
<dbReference type="PANTHER" id="PTHR43037">
    <property type="entry name" value="UNNAMED PRODUCT-RELATED"/>
    <property type="match status" value="1"/>
</dbReference>
<dbReference type="PANTHER" id="PTHR43037:SF5">
    <property type="entry name" value="FERULOYL ESTERASE"/>
    <property type="match status" value="1"/>
</dbReference>
<name>A0ABV4TU86_9GAMM</name>
<organism evidence="4 5">
    <name type="scientific">Thiohalorhabdus methylotrophus</name>
    <dbReference type="NCBI Taxonomy" id="3242694"/>
    <lineage>
        <taxon>Bacteria</taxon>
        <taxon>Pseudomonadati</taxon>
        <taxon>Pseudomonadota</taxon>
        <taxon>Gammaproteobacteria</taxon>
        <taxon>Thiohalorhabdales</taxon>
        <taxon>Thiohalorhabdaceae</taxon>
        <taxon>Thiohalorhabdus</taxon>
    </lineage>
</organism>
<dbReference type="RefSeq" id="WP_373654470.1">
    <property type="nucleotide sequence ID" value="NZ_JBGUAW010000002.1"/>
</dbReference>
<dbReference type="InterPro" id="IPR050955">
    <property type="entry name" value="Plant_Biomass_Hydrol_Est"/>
</dbReference>
<dbReference type="SUPFAM" id="SSF53474">
    <property type="entry name" value="alpha/beta-Hydrolases"/>
    <property type="match status" value="1"/>
</dbReference>
<keyword evidence="1 3" id="KW-0732">Signal</keyword>
<accession>A0ABV4TU86</accession>
<evidence type="ECO:0000313" key="4">
    <source>
        <dbReference type="EMBL" id="MFA9459681.1"/>
    </source>
</evidence>
<dbReference type="InterPro" id="IPR029058">
    <property type="entry name" value="AB_hydrolase_fold"/>
</dbReference>